<keyword evidence="9" id="KW-0966">Cell projection</keyword>
<evidence type="ECO:0000256" key="1">
    <source>
        <dbReference type="ARBA" id="ARBA00010577"/>
    </source>
</evidence>
<reference evidence="9 10" key="2">
    <citation type="journal article" date="2009" name="PLoS ONE">
        <title>The photosynthetic apparatus and its regulation in the aerobic gammaproteobacterium Congregibacter litoralis gen. nov., sp. nov.</title>
        <authorList>
            <person name="Spring S."/>
            <person name="Lunsdorf H."/>
            <person name="Fuchs B.M."/>
            <person name="Tindall B.J."/>
        </authorList>
    </citation>
    <scope>NUCLEOTIDE SEQUENCE [LARGE SCALE GENOMIC DNA]</scope>
    <source>
        <strain evidence="9">KT71</strain>
    </source>
</reference>
<feature type="region of interest" description="Disordered" evidence="6">
    <location>
        <begin position="1"/>
        <end position="21"/>
    </location>
</feature>
<dbReference type="eggNOG" id="COG1843">
    <property type="taxonomic scope" value="Bacteria"/>
</dbReference>
<dbReference type="GO" id="GO:0044781">
    <property type="term" value="P:bacterial-type flagellum organization"/>
    <property type="evidence" value="ECO:0007669"/>
    <property type="project" value="UniProtKB-UniRule"/>
</dbReference>
<evidence type="ECO:0000313" key="10">
    <source>
        <dbReference type="Proteomes" id="UP000019205"/>
    </source>
</evidence>
<evidence type="ECO:0000313" key="9">
    <source>
        <dbReference type="EMBL" id="EAQ98463.1"/>
    </source>
</evidence>
<evidence type="ECO:0000259" key="7">
    <source>
        <dbReference type="Pfam" id="PF13860"/>
    </source>
</evidence>
<evidence type="ECO:0000256" key="2">
    <source>
        <dbReference type="ARBA" id="ARBA00016013"/>
    </source>
</evidence>
<dbReference type="InterPro" id="IPR025963">
    <property type="entry name" value="FLgD_Tudor"/>
</dbReference>
<accession>A4A616</accession>
<evidence type="ECO:0000256" key="6">
    <source>
        <dbReference type="SAM" id="MobiDB-lite"/>
    </source>
</evidence>
<protein>
    <recommendedName>
        <fullName evidence="2 5">Basal-body rod modification protein FlgD</fullName>
    </recommendedName>
</protein>
<organism evidence="9 10">
    <name type="scientific">Congregibacter litoralis KT71</name>
    <dbReference type="NCBI Taxonomy" id="314285"/>
    <lineage>
        <taxon>Bacteria</taxon>
        <taxon>Pseudomonadati</taxon>
        <taxon>Pseudomonadota</taxon>
        <taxon>Gammaproteobacteria</taxon>
        <taxon>Cellvibrionales</taxon>
        <taxon>Halieaceae</taxon>
        <taxon>Congregibacter</taxon>
    </lineage>
</organism>
<dbReference type="RefSeq" id="WP_008292539.1">
    <property type="nucleotide sequence ID" value="NZ_CM002299.1"/>
</dbReference>
<feature type="domain" description="FlgD Tudor-like" evidence="8">
    <location>
        <begin position="86"/>
        <end position="229"/>
    </location>
</feature>
<dbReference type="Pfam" id="PF03963">
    <property type="entry name" value="FlgD"/>
    <property type="match status" value="1"/>
</dbReference>
<proteinExistence type="inferred from homology"/>
<gene>
    <name evidence="9" type="ORF">KT71_00760</name>
</gene>
<dbReference type="InterPro" id="IPR005648">
    <property type="entry name" value="FlgD"/>
</dbReference>
<keyword evidence="9" id="KW-0282">Flagellum</keyword>
<dbReference type="Gene3D" id="2.30.30.910">
    <property type="match status" value="1"/>
</dbReference>
<dbReference type="AlphaFoldDB" id="A4A616"/>
<comment type="function">
    <text evidence="4 5">Required for flagellar hook formation. May act as a scaffolding protein.</text>
</comment>
<dbReference type="Pfam" id="PF13860">
    <property type="entry name" value="FlgD_ig"/>
    <property type="match status" value="1"/>
</dbReference>
<dbReference type="STRING" id="314285.KT71_00760"/>
<dbReference type="Proteomes" id="UP000019205">
    <property type="component" value="Chromosome"/>
</dbReference>
<name>A4A616_9GAMM</name>
<evidence type="ECO:0000259" key="8">
    <source>
        <dbReference type="Pfam" id="PF13861"/>
    </source>
</evidence>
<keyword evidence="10" id="KW-1185">Reference proteome</keyword>
<dbReference type="HOGENOM" id="CLU_047535_0_2_6"/>
<dbReference type="EMBL" id="AAOA02000002">
    <property type="protein sequence ID" value="EAQ98463.1"/>
    <property type="molecule type" value="Genomic_DNA"/>
</dbReference>
<evidence type="ECO:0000256" key="4">
    <source>
        <dbReference type="ARBA" id="ARBA00024746"/>
    </source>
</evidence>
<dbReference type="InterPro" id="IPR025965">
    <property type="entry name" value="FlgD/Vpr_Ig-like"/>
</dbReference>
<comment type="caution">
    <text evidence="9">The sequence shown here is derived from an EMBL/GenBank/DDBJ whole genome shotgun (WGS) entry which is preliminary data.</text>
</comment>
<reference evidence="9 10" key="1">
    <citation type="journal article" date="2007" name="Proc. Natl. Acad. Sci. U.S.A.">
        <title>Characterization of a marine gammaproteobacterium capable of aerobic anoxygenic photosynthesis.</title>
        <authorList>
            <person name="Fuchs B.M."/>
            <person name="Spring S."/>
            <person name="Teeling H."/>
            <person name="Quast C."/>
            <person name="Wulf J."/>
            <person name="Schattenhofer M."/>
            <person name="Yan S."/>
            <person name="Ferriera S."/>
            <person name="Johnson J."/>
            <person name="Glockner F.O."/>
            <person name="Amann R."/>
        </authorList>
    </citation>
    <scope>NUCLEOTIDE SEQUENCE [LARGE SCALE GENOMIC DNA]</scope>
    <source>
        <strain evidence="9">KT71</strain>
    </source>
</reference>
<sequence length="232" mass="23821">MDSLSSINELFPPSTPLGNEAANSIDEMDAEDFLALMVAELENQDPTNPNSNSDMMGQLAQFGTVSGIDELNASFGGLSSALTGGQALQAASLVGRSVMTDSNLGQLTGAANAQGEVEYSLDATVDFGDSTAGGNFYVQDLSGRLVYSAALPASAGGQLPVRWDGRNAQGELLPPGSYRVSAEAVIGGQNTAASVYAHQRVDSVAVDGAQGAVTLNLANGSKVSLEQVKQFL</sequence>
<dbReference type="OrthoDB" id="9785233at2"/>
<comment type="similarity">
    <text evidence="1 5">Belongs to the FlgD family.</text>
</comment>
<dbReference type="Pfam" id="PF13861">
    <property type="entry name" value="FLgD_tudor"/>
    <property type="match status" value="1"/>
</dbReference>
<evidence type="ECO:0000256" key="5">
    <source>
        <dbReference type="RuleBase" id="RU362076"/>
    </source>
</evidence>
<keyword evidence="3 5" id="KW-1005">Bacterial flagellum biogenesis</keyword>
<feature type="domain" description="FlgD/Vpr Ig-like" evidence="7">
    <location>
        <begin position="113"/>
        <end position="185"/>
    </location>
</feature>
<evidence type="ECO:0000256" key="3">
    <source>
        <dbReference type="ARBA" id="ARBA00022795"/>
    </source>
</evidence>
<dbReference type="Gene3D" id="2.60.40.4070">
    <property type="match status" value="1"/>
</dbReference>
<keyword evidence="9" id="KW-0969">Cilium</keyword>